<evidence type="ECO:0000256" key="5">
    <source>
        <dbReference type="ARBA" id="ARBA00022692"/>
    </source>
</evidence>
<dbReference type="SUPFAM" id="SSF56954">
    <property type="entry name" value="Outer membrane efflux proteins (OEP)"/>
    <property type="match status" value="1"/>
</dbReference>
<evidence type="ECO:0000256" key="6">
    <source>
        <dbReference type="ARBA" id="ARBA00023136"/>
    </source>
</evidence>
<keyword evidence="5" id="KW-0812">Transmembrane</keyword>
<keyword evidence="4" id="KW-1134">Transmembrane beta strand</keyword>
<dbReference type="Pfam" id="PF02321">
    <property type="entry name" value="OEP"/>
    <property type="match status" value="1"/>
</dbReference>
<dbReference type="PANTHER" id="PTHR30026:SF20">
    <property type="entry name" value="OUTER MEMBRANE PROTEIN TOLC"/>
    <property type="match status" value="1"/>
</dbReference>
<comment type="subcellular location">
    <subcellularLocation>
        <location evidence="1">Cell outer membrane</location>
    </subcellularLocation>
</comment>
<evidence type="ECO:0000256" key="4">
    <source>
        <dbReference type="ARBA" id="ARBA00022452"/>
    </source>
</evidence>
<name>A0ABY5E584_9BACT</name>
<accession>A0ABY5E584</accession>
<keyword evidence="6" id="KW-0472">Membrane</keyword>
<dbReference type="Gene3D" id="1.20.1600.10">
    <property type="entry name" value="Outer membrane efflux proteins (OEP)"/>
    <property type="match status" value="1"/>
</dbReference>
<dbReference type="PANTHER" id="PTHR30026">
    <property type="entry name" value="OUTER MEMBRANE PROTEIN TOLC"/>
    <property type="match status" value="1"/>
</dbReference>
<keyword evidence="3" id="KW-0813">Transport</keyword>
<dbReference type="InterPro" id="IPR003423">
    <property type="entry name" value="OMP_efflux"/>
</dbReference>
<dbReference type="RefSeq" id="WP_254576408.1">
    <property type="nucleotide sequence ID" value="NZ_CP100595.1"/>
</dbReference>
<gene>
    <name evidence="8" type="ORF">NJU99_13385</name>
</gene>
<keyword evidence="9" id="KW-1185">Reference proteome</keyword>
<dbReference type="InterPro" id="IPR051906">
    <property type="entry name" value="TolC-like"/>
</dbReference>
<evidence type="ECO:0000256" key="3">
    <source>
        <dbReference type="ARBA" id="ARBA00022448"/>
    </source>
</evidence>
<reference evidence="8" key="1">
    <citation type="submission" date="2022-07" db="EMBL/GenBank/DDBJ databases">
        <title>Arcobacter roscoffensis sp. nov., a marine bacterium isolated from coastal seawater collected from Roscoff, France.</title>
        <authorList>
            <person name="Pascual J."/>
            <person name="Lepeaux C."/>
            <person name="Methner A."/>
            <person name="Overmann J."/>
        </authorList>
    </citation>
    <scope>NUCLEOTIDE SEQUENCE</scope>
    <source>
        <strain evidence="8">ARW1-2F2</strain>
    </source>
</reference>
<evidence type="ECO:0000256" key="7">
    <source>
        <dbReference type="ARBA" id="ARBA00023237"/>
    </source>
</evidence>
<evidence type="ECO:0000256" key="2">
    <source>
        <dbReference type="ARBA" id="ARBA00007613"/>
    </source>
</evidence>
<keyword evidence="7" id="KW-0998">Cell outer membrane</keyword>
<proteinExistence type="inferred from homology"/>
<sequence>MKLLLVFMLSISFLYSKELKSITLEEAIQIALENNKRNKVSKLALEVANAQYNQALSANYPTINAMLVGIRKDESPIYQQRGSFTLSSELTKTLALANTLKESNAVVRQAQQTAIANTPASAFPAGSISADLDTTSYGRDTVKGSINLQYPVYTGGKISAIIEQAKLNKQIAFNAMKREEESVVFDTKKYFYGYVLTNELHKIAKDSYERMQFISDLTKKFYESGESLTVKKTDYLSVQVTVTLIESIVSKLEANKNLVKSALINSMGLSWDSDVNISYTSRLVPPNYTLAKLVEKAYSSNKDINEIDIALKITREQIKEKKAGHYPTLAFMGEVSRTYNSYEYGFLNEDQRNRWNIGFAANLPLFDGFKTTSEVEEKIAEKKKMYLIKDMLKDAVAMQVKNELTNALIGFKQIKTLKKAKKLAKDSRELNIRAYQIEAVEPKDVVQAQYIEAYVKADYLKYVHDYLISLAKIDKLVGKELK</sequence>
<dbReference type="EMBL" id="CP100595">
    <property type="protein sequence ID" value="UTJ06228.1"/>
    <property type="molecule type" value="Genomic_DNA"/>
</dbReference>
<evidence type="ECO:0000256" key="1">
    <source>
        <dbReference type="ARBA" id="ARBA00004442"/>
    </source>
</evidence>
<comment type="similarity">
    <text evidence="2">Belongs to the outer membrane factor (OMF) (TC 1.B.17) family.</text>
</comment>
<dbReference type="Proteomes" id="UP001060012">
    <property type="component" value="Chromosome"/>
</dbReference>
<protein>
    <submittedName>
        <fullName evidence="8">TolC family protein</fullName>
    </submittedName>
</protein>
<organism evidence="8 9">
    <name type="scientific">Arcobacter roscoffensis</name>
    <dbReference type="NCBI Taxonomy" id="2961520"/>
    <lineage>
        <taxon>Bacteria</taxon>
        <taxon>Pseudomonadati</taxon>
        <taxon>Campylobacterota</taxon>
        <taxon>Epsilonproteobacteria</taxon>
        <taxon>Campylobacterales</taxon>
        <taxon>Arcobacteraceae</taxon>
        <taxon>Arcobacter</taxon>
    </lineage>
</organism>
<evidence type="ECO:0000313" key="9">
    <source>
        <dbReference type="Proteomes" id="UP001060012"/>
    </source>
</evidence>
<evidence type="ECO:0000313" key="8">
    <source>
        <dbReference type="EMBL" id="UTJ06228.1"/>
    </source>
</evidence>